<organism evidence="2 3">
    <name type="scientific">Gordonibacter pamelaeae</name>
    <dbReference type="NCBI Taxonomy" id="471189"/>
    <lineage>
        <taxon>Bacteria</taxon>
        <taxon>Bacillati</taxon>
        <taxon>Actinomycetota</taxon>
        <taxon>Coriobacteriia</taxon>
        <taxon>Eggerthellales</taxon>
        <taxon>Eggerthellaceae</taxon>
        <taxon>Gordonibacter</taxon>
    </lineage>
</organism>
<dbReference type="RefSeq" id="WP_041239713.1">
    <property type="nucleotide sequence ID" value="NZ_CABMMS010000002.1"/>
</dbReference>
<accession>A0A369M3L9</accession>
<dbReference type="GeneID" id="97354620"/>
<dbReference type="PANTHER" id="PTHR46558:SF4">
    <property type="entry name" value="DNA-BIDING PHAGE PROTEIN"/>
    <property type="match status" value="1"/>
</dbReference>
<dbReference type="Proteomes" id="UP000254000">
    <property type="component" value="Unassembled WGS sequence"/>
</dbReference>
<dbReference type="SMART" id="SM00530">
    <property type="entry name" value="HTH_XRE"/>
    <property type="match status" value="1"/>
</dbReference>
<dbReference type="Gene3D" id="1.10.260.40">
    <property type="entry name" value="lambda repressor-like DNA-binding domains"/>
    <property type="match status" value="1"/>
</dbReference>
<gene>
    <name evidence="2" type="ORF">C1877_03945</name>
</gene>
<keyword evidence="3" id="KW-1185">Reference proteome</keyword>
<proteinExistence type="predicted"/>
<keyword evidence="1" id="KW-0238">DNA-binding</keyword>
<dbReference type="InterPro" id="IPR010982">
    <property type="entry name" value="Lambda_DNA-bd_dom_sf"/>
</dbReference>
<dbReference type="PANTHER" id="PTHR46558">
    <property type="entry name" value="TRACRIPTIONAL REGULATORY PROTEIN-RELATED-RELATED"/>
    <property type="match status" value="1"/>
</dbReference>
<dbReference type="PROSITE" id="PS50943">
    <property type="entry name" value="HTH_CROC1"/>
    <property type="match status" value="1"/>
</dbReference>
<comment type="caution">
    <text evidence="2">The sequence shown here is derived from an EMBL/GenBank/DDBJ whole genome shotgun (WGS) entry which is preliminary data.</text>
</comment>
<dbReference type="CDD" id="cd00093">
    <property type="entry name" value="HTH_XRE"/>
    <property type="match status" value="1"/>
</dbReference>
<dbReference type="Pfam" id="PF01381">
    <property type="entry name" value="HTH_3"/>
    <property type="match status" value="1"/>
</dbReference>
<dbReference type="OrthoDB" id="7428772at2"/>
<dbReference type="GO" id="GO:0003677">
    <property type="term" value="F:DNA binding"/>
    <property type="evidence" value="ECO:0007669"/>
    <property type="project" value="UniProtKB-KW"/>
</dbReference>
<dbReference type="AlphaFoldDB" id="A0A369M3L9"/>
<dbReference type="EMBL" id="PPTS01000002">
    <property type="protein sequence ID" value="RDB66343.1"/>
    <property type="molecule type" value="Genomic_DNA"/>
</dbReference>
<evidence type="ECO:0000313" key="3">
    <source>
        <dbReference type="Proteomes" id="UP000254000"/>
    </source>
</evidence>
<name>A0A369M3L9_9ACTN</name>
<dbReference type="SUPFAM" id="SSF47413">
    <property type="entry name" value="lambda repressor-like DNA-binding domains"/>
    <property type="match status" value="1"/>
</dbReference>
<dbReference type="InterPro" id="IPR001387">
    <property type="entry name" value="Cro/C1-type_HTH"/>
</dbReference>
<evidence type="ECO:0000256" key="1">
    <source>
        <dbReference type="ARBA" id="ARBA00023125"/>
    </source>
</evidence>
<reference evidence="2 3" key="1">
    <citation type="journal article" date="2018" name="Elife">
        <title>Discovery and characterization of a prevalent human gut bacterial enzyme sufficient for the inactivation of a family of plant toxins.</title>
        <authorList>
            <person name="Koppel N."/>
            <person name="Bisanz J.E."/>
            <person name="Pandelia M.E."/>
            <person name="Turnbaugh P.J."/>
            <person name="Balskus E.P."/>
        </authorList>
    </citation>
    <scope>NUCLEOTIDE SEQUENCE [LARGE SCALE GENOMIC DNA]</scope>
    <source>
        <strain evidence="2 3">3C</strain>
    </source>
</reference>
<evidence type="ECO:0000313" key="2">
    <source>
        <dbReference type="EMBL" id="RDB66343.1"/>
    </source>
</evidence>
<protein>
    <submittedName>
        <fullName evidence="2">Transcriptional regulator</fullName>
    </submittedName>
</protein>
<sequence length="63" mass="7261">MRNDIKRLRKALGLRQEDLAQRCGVSRQTIVAVENDKYDPTLPLALRLARELGTTVEELFHLE</sequence>